<protein>
    <submittedName>
        <fullName evidence="2">Uncharacterized protein</fullName>
    </submittedName>
</protein>
<dbReference type="Proteomes" id="UP000029121">
    <property type="component" value="Unassembled WGS sequence"/>
</dbReference>
<keyword evidence="1" id="KW-0732">Signal</keyword>
<name>R0H6D1_9BRAS</name>
<evidence type="ECO:0000313" key="3">
    <source>
        <dbReference type="Proteomes" id="UP000029121"/>
    </source>
</evidence>
<accession>R0H6D1</accession>
<dbReference type="KEGG" id="crb:17880540"/>
<dbReference type="OrthoDB" id="1031487at2759"/>
<feature type="signal peptide" evidence="1">
    <location>
        <begin position="1"/>
        <end position="23"/>
    </location>
</feature>
<feature type="non-terminal residue" evidence="2">
    <location>
        <position position="168"/>
    </location>
</feature>
<organism evidence="2 3">
    <name type="scientific">Capsella rubella</name>
    <dbReference type="NCBI Taxonomy" id="81985"/>
    <lineage>
        <taxon>Eukaryota</taxon>
        <taxon>Viridiplantae</taxon>
        <taxon>Streptophyta</taxon>
        <taxon>Embryophyta</taxon>
        <taxon>Tracheophyta</taxon>
        <taxon>Spermatophyta</taxon>
        <taxon>Magnoliopsida</taxon>
        <taxon>eudicotyledons</taxon>
        <taxon>Gunneridae</taxon>
        <taxon>Pentapetalae</taxon>
        <taxon>rosids</taxon>
        <taxon>malvids</taxon>
        <taxon>Brassicales</taxon>
        <taxon>Brassicaceae</taxon>
        <taxon>Camelineae</taxon>
        <taxon>Capsella</taxon>
    </lineage>
</organism>
<sequence length="168" mass="20116">MSTAIKFVSLFFFLLLMVESSTARDIQLVFTDKLGEDGTYLLRRPHDSEIKYFRMFVRKMENLQRQADEKYPLWKSTNYLDRSLFLSEKAQDFVDLWDEWRKSKISGNPFLYNDLRNKVQGELWPKHYDYCREGTNLLTHLMYDFCRKSEGENLLKYMTYGLSPEAAK</sequence>
<feature type="chain" id="PRO_5004342380" evidence="1">
    <location>
        <begin position="24"/>
        <end position="168"/>
    </location>
</feature>
<keyword evidence="3" id="KW-1185">Reference proteome</keyword>
<dbReference type="AlphaFoldDB" id="R0H6D1"/>
<evidence type="ECO:0000256" key="1">
    <source>
        <dbReference type="SAM" id="SignalP"/>
    </source>
</evidence>
<proteinExistence type="predicted"/>
<reference evidence="3" key="1">
    <citation type="journal article" date="2013" name="Nat. Genet.">
        <title>The Capsella rubella genome and the genomic consequences of rapid mating system evolution.</title>
        <authorList>
            <person name="Slotte T."/>
            <person name="Hazzouri K.M."/>
            <person name="Agren J.A."/>
            <person name="Koenig D."/>
            <person name="Maumus F."/>
            <person name="Guo Y.L."/>
            <person name="Steige K."/>
            <person name="Platts A.E."/>
            <person name="Escobar J.S."/>
            <person name="Newman L.K."/>
            <person name="Wang W."/>
            <person name="Mandakova T."/>
            <person name="Vello E."/>
            <person name="Smith L.M."/>
            <person name="Henz S.R."/>
            <person name="Steffen J."/>
            <person name="Takuno S."/>
            <person name="Brandvain Y."/>
            <person name="Coop G."/>
            <person name="Andolfatto P."/>
            <person name="Hu T.T."/>
            <person name="Blanchette M."/>
            <person name="Clark R.M."/>
            <person name="Quesneville H."/>
            <person name="Nordborg M."/>
            <person name="Gaut B.S."/>
            <person name="Lysak M.A."/>
            <person name="Jenkins J."/>
            <person name="Grimwood J."/>
            <person name="Chapman J."/>
            <person name="Prochnik S."/>
            <person name="Shu S."/>
            <person name="Rokhsar D."/>
            <person name="Schmutz J."/>
            <person name="Weigel D."/>
            <person name="Wright S.I."/>
        </authorList>
    </citation>
    <scope>NUCLEOTIDE SEQUENCE [LARGE SCALE GENOMIC DNA]</scope>
    <source>
        <strain evidence="3">cv. Monte Gargano</strain>
    </source>
</reference>
<evidence type="ECO:0000313" key="2">
    <source>
        <dbReference type="EMBL" id="EOA19093.1"/>
    </source>
</evidence>
<gene>
    <name evidence="2" type="ORF">CARUB_v10007761mg</name>
</gene>
<dbReference type="EMBL" id="KB870811">
    <property type="protein sequence ID" value="EOA19093.1"/>
    <property type="molecule type" value="Genomic_DNA"/>
</dbReference>